<dbReference type="EMBL" id="JABSTU010000008">
    <property type="protein sequence ID" value="KAH8023242.1"/>
    <property type="molecule type" value="Genomic_DNA"/>
</dbReference>
<evidence type="ECO:0000256" key="1">
    <source>
        <dbReference type="SAM" id="MobiDB-lite"/>
    </source>
</evidence>
<sequence length="324" mass="35446">MSETSLRCSPAKNDARVALPPLAWRALRHRLVSEPGLVADCVVARCLGRCCRCSNGARLAMMEGKKERTQMRPFSLGRVNGTISPGSIPPTSALARLVCFVLRPCYSRGLRGWRVYTASACTAVVFRYASVAYEGSRSAKGSSPNSCMSCVGFSIEREKTTELSDGRLSKPREGKVIVMRPHDNSASSPRYSLDTICRSHFCRKDERKRLFSSVDPALGEFSCSSASVLDINGALLGMALPVVHPSASPAASADRFFTVRSADTPSCDRPCRLRASDCREPKGLRRDPPRSQKGRPSRCDDLRGVSIFGPDSPPRKQFCLRCSF</sequence>
<feature type="compositionally biased region" description="Basic and acidic residues" evidence="1">
    <location>
        <begin position="279"/>
        <end position="290"/>
    </location>
</feature>
<feature type="region of interest" description="Disordered" evidence="1">
    <location>
        <begin position="279"/>
        <end position="298"/>
    </location>
</feature>
<dbReference type="Proteomes" id="UP000821866">
    <property type="component" value="Chromosome 6"/>
</dbReference>
<gene>
    <name evidence="2" type="ORF">HPB51_011685</name>
</gene>
<reference evidence="2" key="1">
    <citation type="journal article" date="2020" name="Cell">
        <title>Large-Scale Comparative Analyses of Tick Genomes Elucidate Their Genetic Diversity and Vector Capacities.</title>
        <authorList>
            <consortium name="Tick Genome and Microbiome Consortium (TIGMIC)"/>
            <person name="Jia N."/>
            <person name="Wang J."/>
            <person name="Shi W."/>
            <person name="Du L."/>
            <person name="Sun Y."/>
            <person name="Zhan W."/>
            <person name="Jiang J.F."/>
            <person name="Wang Q."/>
            <person name="Zhang B."/>
            <person name="Ji P."/>
            <person name="Bell-Sakyi L."/>
            <person name="Cui X.M."/>
            <person name="Yuan T.T."/>
            <person name="Jiang B.G."/>
            <person name="Yang W.F."/>
            <person name="Lam T.T."/>
            <person name="Chang Q.C."/>
            <person name="Ding S.J."/>
            <person name="Wang X.J."/>
            <person name="Zhu J.G."/>
            <person name="Ruan X.D."/>
            <person name="Zhao L."/>
            <person name="Wei J.T."/>
            <person name="Ye R.Z."/>
            <person name="Que T.C."/>
            <person name="Du C.H."/>
            <person name="Zhou Y.H."/>
            <person name="Cheng J.X."/>
            <person name="Dai P.F."/>
            <person name="Guo W.B."/>
            <person name="Han X.H."/>
            <person name="Huang E.J."/>
            <person name="Li L.F."/>
            <person name="Wei W."/>
            <person name="Gao Y.C."/>
            <person name="Liu J.Z."/>
            <person name="Shao H.Z."/>
            <person name="Wang X."/>
            <person name="Wang C.C."/>
            <person name="Yang T.C."/>
            <person name="Huo Q.B."/>
            <person name="Li W."/>
            <person name="Chen H.Y."/>
            <person name="Chen S.E."/>
            <person name="Zhou L.G."/>
            <person name="Ni X.B."/>
            <person name="Tian J.H."/>
            <person name="Sheng Y."/>
            <person name="Liu T."/>
            <person name="Pan Y.S."/>
            <person name="Xia L.Y."/>
            <person name="Li J."/>
            <person name="Zhao F."/>
            <person name="Cao W.C."/>
        </authorList>
    </citation>
    <scope>NUCLEOTIDE SEQUENCE</scope>
    <source>
        <strain evidence="2">Rmic-2018</strain>
    </source>
</reference>
<evidence type="ECO:0000313" key="3">
    <source>
        <dbReference type="Proteomes" id="UP000821866"/>
    </source>
</evidence>
<comment type="caution">
    <text evidence="2">The sequence shown here is derived from an EMBL/GenBank/DDBJ whole genome shotgun (WGS) entry which is preliminary data.</text>
</comment>
<organism evidence="2 3">
    <name type="scientific">Rhipicephalus microplus</name>
    <name type="common">Cattle tick</name>
    <name type="synonym">Boophilus microplus</name>
    <dbReference type="NCBI Taxonomy" id="6941"/>
    <lineage>
        <taxon>Eukaryota</taxon>
        <taxon>Metazoa</taxon>
        <taxon>Ecdysozoa</taxon>
        <taxon>Arthropoda</taxon>
        <taxon>Chelicerata</taxon>
        <taxon>Arachnida</taxon>
        <taxon>Acari</taxon>
        <taxon>Parasitiformes</taxon>
        <taxon>Ixodida</taxon>
        <taxon>Ixodoidea</taxon>
        <taxon>Ixodidae</taxon>
        <taxon>Rhipicephalinae</taxon>
        <taxon>Rhipicephalus</taxon>
        <taxon>Boophilus</taxon>
    </lineage>
</organism>
<keyword evidence="3" id="KW-1185">Reference proteome</keyword>
<proteinExistence type="predicted"/>
<name>A0A9J6DN28_RHIMP</name>
<evidence type="ECO:0000313" key="2">
    <source>
        <dbReference type="EMBL" id="KAH8023242.1"/>
    </source>
</evidence>
<reference evidence="2" key="2">
    <citation type="submission" date="2021-09" db="EMBL/GenBank/DDBJ databases">
        <authorList>
            <person name="Jia N."/>
            <person name="Wang J."/>
            <person name="Shi W."/>
            <person name="Du L."/>
            <person name="Sun Y."/>
            <person name="Zhan W."/>
            <person name="Jiang J."/>
            <person name="Wang Q."/>
            <person name="Zhang B."/>
            <person name="Ji P."/>
            <person name="Sakyi L.B."/>
            <person name="Cui X."/>
            <person name="Yuan T."/>
            <person name="Jiang B."/>
            <person name="Yang W."/>
            <person name="Lam T.T.-Y."/>
            <person name="Chang Q."/>
            <person name="Ding S."/>
            <person name="Wang X."/>
            <person name="Zhu J."/>
            <person name="Ruan X."/>
            <person name="Zhao L."/>
            <person name="Wei J."/>
            <person name="Que T."/>
            <person name="Du C."/>
            <person name="Cheng J."/>
            <person name="Dai P."/>
            <person name="Han X."/>
            <person name="Huang E."/>
            <person name="Gao Y."/>
            <person name="Liu J."/>
            <person name="Shao H."/>
            <person name="Ye R."/>
            <person name="Li L."/>
            <person name="Wei W."/>
            <person name="Wang X."/>
            <person name="Wang C."/>
            <person name="Huo Q."/>
            <person name="Li W."/>
            <person name="Guo W."/>
            <person name="Chen H."/>
            <person name="Chen S."/>
            <person name="Zhou L."/>
            <person name="Zhou L."/>
            <person name="Ni X."/>
            <person name="Tian J."/>
            <person name="Zhou Y."/>
            <person name="Sheng Y."/>
            <person name="Liu T."/>
            <person name="Pan Y."/>
            <person name="Xia L."/>
            <person name="Li J."/>
            <person name="Zhao F."/>
            <person name="Cao W."/>
        </authorList>
    </citation>
    <scope>NUCLEOTIDE SEQUENCE</scope>
    <source>
        <strain evidence="2">Rmic-2018</strain>
        <tissue evidence="2">Larvae</tissue>
    </source>
</reference>
<accession>A0A9J6DN28</accession>
<protein>
    <submittedName>
        <fullName evidence="2">Uncharacterized protein</fullName>
    </submittedName>
</protein>
<dbReference type="AlphaFoldDB" id="A0A9J6DN28"/>